<sequence>MYEDFKDHGIRRTIVSFDPFLKREDVRGLTDAQVGKKFGLATKTIKAMRLHQDVPFETIQILCHQLQCQPGEILNAIEVYTIPAKGESPDAW</sequence>
<organism evidence="2">
    <name type="scientific">Caudovirales sp. ctFWA4</name>
    <dbReference type="NCBI Taxonomy" id="2827628"/>
    <lineage>
        <taxon>Viruses</taxon>
        <taxon>Duplodnaviria</taxon>
        <taxon>Heunggongvirae</taxon>
        <taxon>Uroviricota</taxon>
        <taxon>Caudoviricetes</taxon>
    </lineage>
</organism>
<dbReference type="InterPro" id="IPR001387">
    <property type="entry name" value="Cro/C1-type_HTH"/>
</dbReference>
<dbReference type="EMBL" id="BK015858">
    <property type="protein sequence ID" value="DAD69939.1"/>
    <property type="molecule type" value="Genomic_DNA"/>
</dbReference>
<name>A0A8S5LJD5_9CAUD</name>
<feature type="domain" description="HTH cro/C1-type" evidence="1">
    <location>
        <begin position="27"/>
        <end position="77"/>
    </location>
</feature>
<proteinExistence type="predicted"/>
<evidence type="ECO:0000313" key="2">
    <source>
        <dbReference type="EMBL" id="DAD69939.1"/>
    </source>
</evidence>
<protein>
    <submittedName>
        <fullName evidence="2">CI repressor</fullName>
    </submittedName>
</protein>
<reference evidence="2" key="1">
    <citation type="journal article" date="2021" name="Proc. Natl. Acad. Sci. U.S.A.">
        <title>A Catalog of Tens of Thousands of Viruses from Human Metagenomes Reveals Hidden Associations with Chronic Diseases.</title>
        <authorList>
            <person name="Tisza M.J."/>
            <person name="Buck C.B."/>
        </authorList>
    </citation>
    <scope>NUCLEOTIDE SEQUENCE</scope>
    <source>
        <strain evidence="2">CtFWA4</strain>
    </source>
</reference>
<evidence type="ECO:0000259" key="1">
    <source>
        <dbReference type="Pfam" id="PF13443"/>
    </source>
</evidence>
<dbReference type="Pfam" id="PF13443">
    <property type="entry name" value="HTH_26"/>
    <property type="match status" value="1"/>
</dbReference>
<accession>A0A8S5LJD5</accession>